<evidence type="ECO:0000313" key="3">
    <source>
        <dbReference type="EMBL" id="KAK9138395.1"/>
    </source>
</evidence>
<sequence length="477" mass="53700">MSQFSLSTTTTTTTTTTTITSTITTTTTTTHLSTLLLSDFILFCSFIVSNPLYFSYLLFFSPYLLKLFSFLSPLFITTFLLLLAFLTVSPRLVDNHFVPQGLPCKMGFLLSTYHTVLSKLRSKLDVDVNAEFRLLEELEAFMLVSQMSSFEGGEGTFEAIGTNCHVNCLPTAVCDVKSVEFTDYEPMFARNVAVKDPGEMTEMKNHDEEANWLQDCKHSNYEDLVDATAELFYDVKEEESFEAKESKSEVNCLNIGDVQDEKCNKEAETVQCKSLEGKQESLQGHIVLEGSAKPSKKYVEHRGEPLIVVRGAIRAQVSQDFDSPEAMSIVSENAKILGSNLESCGSMRKVKEWKRTLACKLYEERHNNAEGGEGMDLLWETYDQSEAGKVKGASNKDKKMKKRETKQCYDDVENNEDEDDDELDHQQFCCLQALKFSTGKMNLGMGKPNLMKISKALKGIGWFHQVSKHAKKGYNQI</sequence>
<protein>
    <submittedName>
        <fullName evidence="3">Uncharacterized protein</fullName>
    </submittedName>
</protein>
<dbReference type="Proteomes" id="UP001417504">
    <property type="component" value="Unassembled WGS sequence"/>
</dbReference>
<feature type="region of interest" description="Disordered" evidence="1">
    <location>
        <begin position="389"/>
        <end position="408"/>
    </location>
</feature>
<reference evidence="3 4" key="1">
    <citation type="submission" date="2024-01" db="EMBL/GenBank/DDBJ databases">
        <title>Genome assemblies of Stephania.</title>
        <authorList>
            <person name="Yang L."/>
        </authorList>
    </citation>
    <scope>NUCLEOTIDE SEQUENCE [LARGE SCALE GENOMIC DNA]</scope>
    <source>
        <strain evidence="3">QJT</strain>
        <tissue evidence="3">Leaf</tissue>
    </source>
</reference>
<gene>
    <name evidence="3" type="ORF">Sjap_008989</name>
</gene>
<feature type="transmembrane region" description="Helical" evidence="2">
    <location>
        <begin position="40"/>
        <end position="60"/>
    </location>
</feature>
<proteinExistence type="predicted"/>
<dbReference type="PANTHER" id="PTHR36760">
    <property type="entry name" value="ACIDIC LEUCINE-RICH NUCLEAR PHOSPHOPROTEIN 32 FAMILY B PROTEIN"/>
    <property type="match status" value="1"/>
</dbReference>
<evidence type="ECO:0000256" key="2">
    <source>
        <dbReference type="SAM" id="Phobius"/>
    </source>
</evidence>
<accession>A0AAP0JRG0</accession>
<keyword evidence="2" id="KW-0812">Transmembrane</keyword>
<evidence type="ECO:0000256" key="1">
    <source>
        <dbReference type="SAM" id="MobiDB-lite"/>
    </source>
</evidence>
<dbReference type="EMBL" id="JBBNAE010000003">
    <property type="protein sequence ID" value="KAK9138395.1"/>
    <property type="molecule type" value="Genomic_DNA"/>
</dbReference>
<name>A0AAP0JRG0_9MAGN</name>
<keyword evidence="2" id="KW-0472">Membrane</keyword>
<dbReference type="PANTHER" id="PTHR36760:SF1">
    <property type="entry name" value="ACIDIC LEUCINE-RICH NUCLEAR PHOSPHOPROTEIN 32 FAMILY B PROTEIN"/>
    <property type="match status" value="1"/>
</dbReference>
<dbReference type="AlphaFoldDB" id="A0AAP0JRG0"/>
<evidence type="ECO:0000313" key="4">
    <source>
        <dbReference type="Proteomes" id="UP001417504"/>
    </source>
</evidence>
<keyword evidence="2" id="KW-1133">Transmembrane helix</keyword>
<comment type="caution">
    <text evidence="3">The sequence shown here is derived from an EMBL/GenBank/DDBJ whole genome shotgun (WGS) entry which is preliminary data.</text>
</comment>
<organism evidence="3 4">
    <name type="scientific">Stephania japonica</name>
    <dbReference type="NCBI Taxonomy" id="461633"/>
    <lineage>
        <taxon>Eukaryota</taxon>
        <taxon>Viridiplantae</taxon>
        <taxon>Streptophyta</taxon>
        <taxon>Embryophyta</taxon>
        <taxon>Tracheophyta</taxon>
        <taxon>Spermatophyta</taxon>
        <taxon>Magnoliopsida</taxon>
        <taxon>Ranunculales</taxon>
        <taxon>Menispermaceae</taxon>
        <taxon>Menispermoideae</taxon>
        <taxon>Cissampelideae</taxon>
        <taxon>Stephania</taxon>
    </lineage>
</organism>
<keyword evidence="4" id="KW-1185">Reference proteome</keyword>
<feature type="transmembrane region" description="Helical" evidence="2">
    <location>
        <begin position="67"/>
        <end position="88"/>
    </location>
</feature>